<gene>
    <name evidence="2" type="ORF">BN7_4976</name>
</gene>
<dbReference type="STRING" id="1206466.K0KVC7"/>
<evidence type="ECO:0000256" key="1">
    <source>
        <dbReference type="SAM" id="Phobius"/>
    </source>
</evidence>
<keyword evidence="1" id="KW-0472">Membrane</keyword>
<dbReference type="HOGENOM" id="CLU_785738_0_0_1"/>
<dbReference type="AlphaFoldDB" id="K0KVC7"/>
<keyword evidence="1" id="KW-1133">Transmembrane helix</keyword>
<evidence type="ECO:0000313" key="2">
    <source>
        <dbReference type="EMBL" id="CCH45394.1"/>
    </source>
</evidence>
<feature type="transmembrane region" description="Helical" evidence="1">
    <location>
        <begin position="166"/>
        <end position="187"/>
    </location>
</feature>
<organism evidence="2 3">
    <name type="scientific">Wickerhamomyces ciferrii (strain ATCC 14091 / BCRC 22168 / CBS 111 / JCM 3599 / NBRC 0793 / NRRL Y-1031 F-60-10)</name>
    <name type="common">Yeast</name>
    <name type="synonym">Pichia ciferrii</name>
    <dbReference type="NCBI Taxonomy" id="1206466"/>
    <lineage>
        <taxon>Eukaryota</taxon>
        <taxon>Fungi</taxon>
        <taxon>Dikarya</taxon>
        <taxon>Ascomycota</taxon>
        <taxon>Saccharomycotina</taxon>
        <taxon>Saccharomycetes</taxon>
        <taxon>Phaffomycetales</taxon>
        <taxon>Wickerhamomycetaceae</taxon>
        <taxon>Wickerhamomyces</taxon>
    </lineage>
</organism>
<evidence type="ECO:0000313" key="3">
    <source>
        <dbReference type="Proteomes" id="UP000009328"/>
    </source>
</evidence>
<dbReference type="Proteomes" id="UP000009328">
    <property type="component" value="Unassembled WGS sequence"/>
</dbReference>
<dbReference type="EMBL" id="CAIF01000195">
    <property type="protein sequence ID" value="CCH45394.1"/>
    <property type="molecule type" value="Genomic_DNA"/>
</dbReference>
<sequence>MLHQILKIGINRRCFGTGQTLNKHQNLVKLTNSIKQTLNSTKGDVKVDTTTFTKMIKDVLNFNSKRNEVQVSKLIDDILSSPNFKINQESLKEIMVLKPPASHIIKIINVYYAKNPEAHIPRSTAMLPVRHLLWDGDIESATKVVELTTGSPQFIAYKRQKQAHTLMKYFAGLGGLVGTVDIGFRSAGLEPMVGVYAMIVTYVLNMTLFATLSFSDKITGQSPLIQFQKGVSQIYRSRHSDELEMLTRVAEVDSKLNGVEGFLSANFVHKLDSKDLEPVEPESEIMMQEYWLSGGDNFEWSEPDQDPADIIWEKRINELSPKTLKSGTKWTETLIEADPETPTITDFQGAAPV</sequence>
<dbReference type="eggNOG" id="ENOG502SB1Z">
    <property type="taxonomic scope" value="Eukaryota"/>
</dbReference>
<reference evidence="2 3" key="1">
    <citation type="journal article" date="2012" name="Eukaryot. Cell">
        <title>Draft genome sequence of Wickerhamomyces ciferrii NRRL Y-1031 F-60-10.</title>
        <authorList>
            <person name="Schneider J."/>
            <person name="Andrea H."/>
            <person name="Blom J."/>
            <person name="Jaenicke S."/>
            <person name="Ruckert C."/>
            <person name="Schorsch C."/>
            <person name="Szczepanowski R."/>
            <person name="Farwick M."/>
            <person name="Goesmann A."/>
            <person name="Puhler A."/>
            <person name="Schaffer S."/>
            <person name="Tauch A."/>
            <person name="Kohler T."/>
            <person name="Brinkrolf K."/>
        </authorList>
    </citation>
    <scope>NUCLEOTIDE SEQUENCE [LARGE SCALE GENOMIC DNA]</scope>
    <source>
        <strain evidence="3">ATCC 14091 / BCRC 22168 / CBS 111 / JCM 3599 / NBRC 0793 / NRRL Y-1031 F-60-10</strain>
    </source>
</reference>
<comment type="caution">
    <text evidence="2">The sequence shown here is derived from an EMBL/GenBank/DDBJ whole genome shotgun (WGS) entry which is preliminary data.</text>
</comment>
<proteinExistence type="predicted"/>
<dbReference type="InParanoid" id="K0KVC7"/>
<keyword evidence="1" id="KW-0812">Transmembrane</keyword>
<keyword evidence="3" id="KW-1185">Reference proteome</keyword>
<accession>K0KVC7</accession>
<feature type="transmembrane region" description="Helical" evidence="1">
    <location>
        <begin position="193"/>
        <end position="214"/>
    </location>
</feature>
<name>K0KVC7_WICCF</name>
<protein>
    <submittedName>
        <fullName evidence="2">Membrane protein</fullName>
    </submittedName>
</protein>